<comment type="function">
    <text evidence="7">Core component of the TRAPP complexes which has a function of guanine nucleotide exchange factor activity for Rab1 GTPase. Plays a role in vesicular transport from endoplasmic reticulum to Golgi and autophagy. May play a role in dendrite postsynaptic membrane trafficking.</text>
</comment>
<comment type="subunit">
    <text evidence="9">Part of the multisubunit transport protein particle (TRAPP) complex.</text>
</comment>
<evidence type="ECO:0000256" key="1">
    <source>
        <dbReference type="ARBA" id="ARBA00004555"/>
    </source>
</evidence>
<organism evidence="10 11">
    <name type="scientific">Owenia fusiformis</name>
    <name type="common">Polychaete worm</name>
    <dbReference type="NCBI Taxonomy" id="6347"/>
    <lineage>
        <taxon>Eukaryota</taxon>
        <taxon>Metazoa</taxon>
        <taxon>Spiralia</taxon>
        <taxon>Lophotrochozoa</taxon>
        <taxon>Annelida</taxon>
        <taxon>Polychaeta</taxon>
        <taxon>Sedentaria</taxon>
        <taxon>Canalipalpata</taxon>
        <taxon>Sabellida</taxon>
        <taxon>Oweniida</taxon>
        <taxon>Oweniidae</taxon>
        <taxon>Owenia</taxon>
    </lineage>
</organism>
<evidence type="ECO:0000256" key="8">
    <source>
        <dbReference type="ARBA" id="ARBA00046941"/>
    </source>
</evidence>
<dbReference type="OrthoDB" id="246406at2759"/>
<accession>A0A8J1XTN3</accession>
<dbReference type="InterPro" id="IPR011012">
    <property type="entry name" value="Longin-like_dom_sf"/>
</dbReference>
<evidence type="ECO:0000256" key="9">
    <source>
        <dbReference type="RuleBase" id="RU366065"/>
    </source>
</evidence>
<evidence type="ECO:0000313" key="11">
    <source>
        <dbReference type="Proteomes" id="UP000749559"/>
    </source>
</evidence>
<gene>
    <name evidence="10" type="ORF">OFUS_LOCUS20932</name>
</gene>
<dbReference type="CDD" id="cd14856">
    <property type="entry name" value="TRAPPC4_synbindin"/>
    <property type="match status" value="1"/>
</dbReference>
<dbReference type="EMBL" id="CAIIXF020000010">
    <property type="protein sequence ID" value="CAH1796534.1"/>
    <property type="molecule type" value="Genomic_DNA"/>
</dbReference>
<dbReference type="PANTHER" id="PTHR23249:SF15">
    <property type="entry name" value="TRAFFICKING PROTEIN PARTICLE COMPLEX SUBUNIT 4"/>
    <property type="match status" value="1"/>
</dbReference>
<comment type="subcellular location">
    <subcellularLocation>
        <location evidence="9">Endoplasmic reticulum</location>
    </subcellularLocation>
    <subcellularLocation>
        <location evidence="9">Golgi apparatus</location>
        <location evidence="9">cis-Golgi network</location>
    </subcellularLocation>
    <subcellularLocation>
        <location evidence="1">Golgi apparatus</location>
    </subcellularLocation>
</comment>
<evidence type="ECO:0000256" key="4">
    <source>
        <dbReference type="ARBA" id="ARBA00022892"/>
    </source>
</evidence>
<dbReference type="GO" id="GO:0030008">
    <property type="term" value="C:TRAPP complex"/>
    <property type="evidence" value="ECO:0007669"/>
    <property type="project" value="UniProtKB-UniRule"/>
</dbReference>
<dbReference type="Pfam" id="PF04099">
    <property type="entry name" value="Sybindin"/>
    <property type="match status" value="1"/>
</dbReference>
<sequence length="195" mass="21864">MPRMEVEKTFSYPLELTLKNYNDQIVVGFGQRDGIKVGHAVLGINGIAAQGRSLEDGRDVLEVIANEENYPLAIKFGRNKLSTNERLVLTGMFHSLFAIGSQLSPETRSSGIELIETDVFKLHCMQTLTGIKFIVVTDIRQVGVESLLKKLYEVYADYALKNPFYSIDMPIRCDLFDINLQSAIEQSERTGISNV</sequence>
<evidence type="ECO:0000256" key="6">
    <source>
        <dbReference type="ARBA" id="ARBA00038179"/>
    </source>
</evidence>
<dbReference type="AlphaFoldDB" id="A0A8J1XTN3"/>
<dbReference type="GO" id="GO:0005794">
    <property type="term" value="C:Golgi apparatus"/>
    <property type="evidence" value="ECO:0007669"/>
    <property type="project" value="UniProtKB-SubCell"/>
</dbReference>
<keyword evidence="5 9" id="KW-0333">Golgi apparatus</keyword>
<dbReference type="GO" id="GO:0005783">
    <property type="term" value="C:endoplasmic reticulum"/>
    <property type="evidence" value="ECO:0007669"/>
    <property type="project" value="UniProtKB-SubCell"/>
</dbReference>
<evidence type="ECO:0000256" key="5">
    <source>
        <dbReference type="ARBA" id="ARBA00023034"/>
    </source>
</evidence>
<dbReference type="GO" id="GO:0006888">
    <property type="term" value="P:endoplasmic reticulum to Golgi vesicle-mediated transport"/>
    <property type="evidence" value="ECO:0007669"/>
    <property type="project" value="UniProtKB-UniRule"/>
</dbReference>
<dbReference type="SUPFAM" id="SSF64356">
    <property type="entry name" value="SNARE-like"/>
    <property type="match status" value="1"/>
</dbReference>
<evidence type="ECO:0000313" key="10">
    <source>
        <dbReference type="EMBL" id="CAH1796534.1"/>
    </source>
</evidence>
<dbReference type="SMART" id="SM01399">
    <property type="entry name" value="Sybindin"/>
    <property type="match status" value="1"/>
</dbReference>
<proteinExistence type="inferred from homology"/>
<keyword evidence="4 9" id="KW-0931">ER-Golgi transport</keyword>
<evidence type="ECO:0000256" key="2">
    <source>
        <dbReference type="ARBA" id="ARBA00022448"/>
    </source>
</evidence>
<dbReference type="Gene3D" id="3.30.450.70">
    <property type="match status" value="1"/>
</dbReference>
<keyword evidence="11" id="KW-1185">Reference proteome</keyword>
<comment type="similarity">
    <text evidence="6">Belongs to the TRAPP small subunits family. TRAPPC4 subfamily.</text>
</comment>
<name>A0A8J1XTN3_OWEFU</name>
<dbReference type="Proteomes" id="UP000749559">
    <property type="component" value="Unassembled WGS sequence"/>
</dbReference>
<protein>
    <recommendedName>
        <fullName evidence="9">Trafficking protein particle complex subunit</fullName>
    </recommendedName>
</protein>
<comment type="subunit">
    <text evidence="8">Component of the multisubunit TRAPP (transport protein particle) complex, which includes at least TRAPPC2, TRAPPC2L, TRAPPC3, TRAPPC3L, TRAPPC4, TRAPPC5, TRAPPC8, TRAPPC9, TRAPPC10, TRAPPC11 and TRAPPC12. Interacts with SDC2.</text>
</comment>
<evidence type="ECO:0000256" key="7">
    <source>
        <dbReference type="ARBA" id="ARBA00046052"/>
    </source>
</evidence>
<evidence type="ECO:0000256" key="3">
    <source>
        <dbReference type="ARBA" id="ARBA00022824"/>
    </source>
</evidence>
<comment type="caution">
    <text evidence="10">The sequence shown here is derived from an EMBL/GenBank/DDBJ whole genome shotgun (WGS) entry which is preliminary data.</text>
</comment>
<keyword evidence="3 9" id="KW-0256">Endoplasmic reticulum</keyword>
<keyword evidence="2 9" id="KW-0813">Transport</keyword>
<dbReference type="PANTHER" id="PTHR23249">
    <property type="entry name" value="TRAFFICKING PROTEIN PARTICLE COMPLEX SUBUNIT"/>
    <property type="match status" value="1"/>
</dbReference>
<dbReference type="InterPro" id="IPR007233">
    <property type="entry name" value="TRAPPC"/>
</dbReference>
<reference evidence="10" key="1">
    <citation type="submission" date="2022-03" db="EMBL/GenBank/DDBJ databases">
        <authorList>
            <person name="Martin C."/>
        </authorList>
    </citation>
    <scope>NUCLEOTIDE SEQUENCE</scope>
</reference>